<name>A0A438CSD7_VITVI</name>
<dbReference type="OrthoDB" id="9992118at2759"/>
<reference evidence="1 2" key="1">
    <citation type="journal article" date="2018" name="PLoS Genet.">
        <title>Population sequencing reveals clonal diversity and ancestral inbreeding in the grapevine cultivar Chardonnay.</title>
        <authorList>
            <person name="Roach M.J."/>
            <person name="Johnson D.L."/>
            <person name="Bohlmann J."/>
            <person name="van Vuuren H.J."/>
            <person name="Jones S.J."/>
            <person name="Pretorius I.S."/>
            <person name="Schmidt S.A."/>
            <person name="Borneman A.R."/>
        </authorList>
    </citation>
    <scope>NUCLEOTIDE SEQUENCE [LARGE SCALE GENOMIC DNA]</scope>
    <source>
        <strain evidence="2">cv. Chardonnay</strain>
        <tissue evidence="1">Leaf</tissue>
    </source>
</reference>
<gene>
    <name evidence="1" type="primary">URIII_2</name>
    <name evidence="1" type="ORF">CK203_112202</name>
</gene>
<accession>A0A438CSD7</accession>
<comment type="caution">
    <text evidence="1">The sequence shown here is derived from an EMBL/GenBank/DDBJ whole genome shotgun (WGS) entry which is preliminary data.</text>
</comment>
<dbReference type="EMBL" id="QGNW01002034">
    <property type="protein sequence ID" value="RVW26135.1"/>
    <property type="molecule type" value="Genomic_DNA"/>
</dbReference>
<organism evidence="1 2">
    <name type="scientific">Vitis vinifera</name>
    <name type="common">Grape</name>
    <dbReference type="NCBI Taxonomy" id="29760"/>
    <lineage>
        <taxon>Eukaryota</taxon>
        <taxon>Viridiplantae</taxon>
        <taxon>Streptophyta</taxon>
        <taxon>Embryophyta</taxon>
        <taxon>Tracheophyta</taxon>
        <taxon>Spermatophyta</taxon>
        <taxon>Magnoliopsida</taxon>
        <taxon>eudicotyledons</taxon>
        <taxon>Gunneridae</taxon>
        <taxon>Pentapetalae</taxon>
        <taxon>rosids</taxon>
        <taxon>Vitales</taxon>
        <taxon>Vitaceae</taxon>
        <taxon>Viteae</taxon>
        <taxon>Vitis</taxon>
    </lineage>
</organism>
<dbReference type="SUPFAM" id="SSF55620">
    <property type="entry name" value="Tetrahydrobiopterin biosynthesis enzymes-like"/>
    <property type="match status" value="1"/>
</dbReference>
<dbReference type="Proteomes" id="UP000288805">
    <property type="component" value="Unassembled WGS sequence"/>
</dbReference>
<evidence type="ECO:0000313" key="2">
    <source>
        <dbReference type="Proteomes" id="UP000288805"/>
    </source>
</evidence>
<sequence>MASEKIDGFTLEQRHGKARVRLGRVWRSQSGRHIFVEWTVSISLLPTASPPTSATTTRHRRHRFHEKHLVGCN</sequence>
<dbReference type="AlphaFoldDB" id="A0A438CSD7"/>
<evidence type="ECO:0000313" key="1">
    <source>
        <dbReference type="EMBL" id="RVW26135.1"/>
    </source>
</evidence>
<protein>
    <submittedName>
        <fullName evidence="1">Uricase-2</fullName>
    </submittedName>
</protein>
<proteinExistence type="predicted"/>
<dbReference type="Gene3D" id="3.10.270.10">
    <property type="entry name" value="Urate Oxidase"/>
    <property type="match status" value="1"/>
</dbReference>